<keyword evidence="2" id="KW-0067">ATP-binding</keyword>
<protein>
    <submittedName>
        <fullName evidence="2">ATP-dependent DNA helicase DinG</fullName>
    </submittedName>
</protein>
<dbReference type="AlphaFoldDB" id="A0A5A7QHB2"/>
<comment type="caution">
    <text evidence="2">The sequence shown here is derived from an EMBL/GenBank/DDBJ whole genome shotgun (WGS) entry which is preliminary data.</text>
</comment>
<organism evidence="2 3">
    <name type="scientific">Striga asiatica</name>
    <name type="common">Asiatic witchweed</name>
    <name type="synonym">Buchnera asiatica</name>
    <dbReference type="NCBI Taxonomy" id="4170"/>
    <lineage>
        <taxon>Eukaryota</taxon>
        <taxon>Viridiplantae</taxon>
        <taxon>Streptophyta</taxon>
        <taxon>Embryophyta</taxon>
        <taxon>Tracheophyta</taxon>
        <taxon>Spermatophyta</taxon>
        <taxon>Magnoliopsida</taxon>
        <taxon>eudicotyledons</taxon>
        <taxon>Gunneridae</taxon>
        <taxon>Pentapetalae</taxon>
        <taxon>asterids</taxon>
        <taxon>lamiids</taxon>
        <taxon>Lamiales</taxon>
        <taxon>Orobanchaceae</taxon>
        <taxon>Buchnereae</taxon>
        <taxon>Striga</taxon>
    </lineage>
</organism>
<keyword evidence="3" id="KW-1185">Reference proteome</keyword>
<evidence type="ECO:0000313" key="3">
    <source>
        <dbReference type="Proteomes" id="UP000325081"/>
    </source>
</evidence>
<keyword evidence="2" id="KW-0378">Hydrolase</keyword>
<proteinExistence type="predicted"/>
<evidence type="ECO:0000256" key="1">
    <source>
        <dbReference type="SAM" id="MobiDB-lite"/>
    </source>
</evidence>
<accession>A0A5A7QHB2</accession>
<dbReference type="Proteomes" id="UP000325081">
    <property type="component" value="Unassembled WGS sequence"/>
</dbReference>
<dbReference type="EMBL" id="BKCP01006959">
    <property type="protein sequence ID" value="GER44474.1"/>
    <property type="molecule type" value="Genomic_DNA"/>
</dbReference>
<evidence type="ECO:0000313" key="2">
    <source>
        <dbReference type="EMBL" id="GER44474.1"/>
    </source>
</evidence>
<reference evidence="3" key="1">
    <citation type="journal article" date="2019" name="Curr. Biol.">
        <title>Genome Sequence of Striga asiatica Provides Insight into the Evolution of Plant Parasitism.</title>
        <authorList>
            <person name="Yoshida S."/>
            <person name="Kim S."/>
            <person name="Wafula E.K."/>
            <person name="Tanskanen J."/>
            <person name="Kim Y.M."/>
            <person name="Honaas L."/>
            <person name="Yang Z."/>
            <person name="Spallek T."/>
            <person name="Conn C.E."/>
            <person name="Ichihashi Y."/>
            <person name="Cheong K."/>
            <person name="Cui S."/>
            <person name="Der J.P."/>
            <person name="Gundlach H."/>
            <person name="Jiao Y."/>
            <person name="Hori C."/>
            <person name="Ishida J.K."/>
            <person name="Kasahara H."/>
            <person name="Kiba T."/>
            <person name="Kim M.S."/>
            <person name="Koo N."/>
            <person name="Laohavisit A."/>
            <person name="Lee Y.H."/>
            <person name="Lumba S."/>
            <person name="McCourt P."/>
            <person name="Mortimer J.C."/>
            <person name="Mutuku J.M."/>
            <person name="Nomura T."/>
            <person name="Sasaki-Sekimoto Y."/>
            <person name="Seto Y."/>
            <person name="Wang Y."/>
            <person name="Wakatake T."/>
            <person name="Sakakibara H."/>
            <person name="Demura T."/>
            <person name="Yamaguchi S."/>
            <person name="Yoneyama K."/>
            <person name="Manabe R.I."/>
            <person name="Nelson D.C."/>
            <person name="Schulman A.H."/>
            <person name="Timko M.P."/>
            <person name="dePamphilis C.W."/>
            <person name="Choi D."/>
            <person name="Shirasu K."/>
        </authorList>
    </citation>
    <scope>NUCLEOTIDE SEQUENCE [LARGE SCALE GENOMIC DNA]</scope>
    <source>
        <strain evidence="3">cv. UVA1</strain>
    </source>
</reference>
<keyword evidence="2" id="KW-0347">Helicase</keyword>
<keyword evidence="2" id="KW-0547">Nucleotide-binding</keyword>
<gene>
    <name evidence="2" type="ORF">STAS_21374</name>
</gene>
<sequence>MAERLSNLIQATTTNNVNEICSRACVSHHIARLDLDRGAAALEPLRFESQHSRSQLVGEHPDHPQPTTPPAGSTTLVIEINSSTNLQLVEQAQLKRPLVEGYKGTNKRPCLEKAATVSLSAPPSLVKVGQEELVSYLREIFPAGDLNDDSLDLQTRGYRLARWPGLVELVPLVDQTVSRALDPQAGEGDRRPADQS</sequence>
<feature type="region of interest" description="Disordered" evidence="1">
    <location>
        <begin position="50"/>
        <end position="72"/>
    </location>
</feature>
<name>A0A5A7QHB2_STRAF</name>
<dbReference type="GO" id="GO:0004386">
    <property type="term" value="F:helicase activity"/>
    <property type="evidence" value="ECO:0007669"/>
    <property type="project" value="UniProtKB-KW"/>
</dbReference>